<reference evidence="1" key="1">
    <citation type="submission" date="2014-11" db="EMBL/GenBank/DDBJ databases">
        <authorList>
            <person name="Amaro Gonzalez C."/>
        </authorList>
    </citation>
    <scope>NUCLEOTIDE SEQUENCE</scope>
</reference>
<evidence type="ECO:0000313" key="1">
    <source>
        <dbReference type="EMBL" id="JAH35402.1"/>
    </source>
</evidence>
<dbReference type="AlphaFoldDB" id="A0A0E9S2H6"/>
<accession>A0A0E9S2H6</accession>
<name>A0A0E9S2H6_ANGAN</name>
<dbReference type="EMBL" id="GBXM01073175">
    <property type="protein sequence ID" value="JAH35402.1"/>
    <property type="molecule type" value="Transcribed_RNA"/>
</dbReference>
<proteinExistence type="predicted"/>
<organism evidence="1">
    <name type="scientific">Anguilla anguilla</name>
    <name type="common">European freshwater eel</name>
    <name type="synonym">Muraena anguilla</name>
    <dbReference type="NCBI Taxonomy" id="7936"/>
    <lineage>
        <taxon>Eukaryota</taxon>
        <taxon>Metazoa</taxon>
        <taxon>Chordata</taxon>
        <taxon>Craniata</taxon>
        <taxon>Vertebrata</taxon>
        <taxon>Euteleostomi</taxon>
        <taxon>Actinopterygii</taxon>
        <taxon>Neopterygii</taxon>
        <taxon>Teleostei</taxon>
        <taxon>Anguilliformes</taxon>
        <taxon>Anguillidae</taxon>
        <taxon>Anguilla</taxon>
    </lineage>
</organism>
<protein>
    <submittedName>
        <fullName evidence="1">Uncharacterized protein</fullName>
    </submittedName>
</protein>
<reference evidence="1" key="2">
    <citation type="journal article" date="2015" name="Fish Shellfish Immunol.">
        <title>Early steps in the European eel (Anguilla anguilla)-Vibrio vulnificus interaction in the gills: Role of the RtxA13 toxin.</title>
        <authorList>
            <person name="Callol A."/>
            <person name="Pajuelo D."/>
            <person name="Ebbesson L."/>
            <person name="Teles M."/>
            <person name="MacKenzie S."/>
            <person name="Amaro C."/>
        </authorList>
    </citation>
    <scope>NUCLEOTIDE SEQUENCE</scope>
</reference>
<sequence length="23" mass="2841">MNYCNSIQFILDTRFFYQPRGKV</sequence>